<protein>
    <recommendedName>
        <fullName evidence="3">BTB domain-containing protein</fullName>
    </recommendedName>
</protein>
<gene>
    <name evidence="1" type="ORF">PFISCL1PPCAC_16811</name>
</gene>
<proteinExistence type="predicted"/>
<sequence>SSMYARHKLNLDHTLISTSTDEHGVVTLTNSRAPLRLVSTPGPYPDHDLVLTTSCGRQVYTYKNLMCAHSDTLNKLTKSDPHRPEFKFNNLMHAAIKMAVDFVSGHPIEIKITDIPSLMDVYHEWHIKAVLHAVEFSIDNNRLISMNNKFVFAERFRLEGLMNQLMADLRNCAACCVDMKQKKAIFDRLSAELQTKIEMEGATHAGNYLGNKLAKTDKKCRRCGAPNHGMDVLAVLMKMD</sequence>
<reference evidence="1" key="1">
    <citation type="submission" date="2023-10" db="EMBL/GenBank/DDBJ databases">
        <title>Genome assembly of Pristionchus species.</title>
        <authorList>
            <person name="Yoshida K."/>
            <person name="Sommer R.J."/>
        </authorList>
    </citation>
    <scope>NUCLEOTIDE SEQUENCE</scope>
    <source>
        <strain evidence="1">RS5133</strain>
    </source>
</reference>
<evidence type="ECO:0008006" key="3">
    <source>
        <dbReference type="Google" id="ProtNLM"/>
    </source>
</evidence>
<dbReference type="Proteomes" id="UP001432322">
    <property type="component" value="Unassembled WGS sequence"/>
</dbReference>
<feature type="non-terminal residue" evidence="1">
    <location>
        <position position="1"/>
    </location>
</feature>
<keyword evidence="2" id="KW-1185">Reference proteome</keyword>
<evidence type="ECO:0000313" key="1">
    <source>
        <dbReference type="EMBL" id="GMT25514.1"/>
    </source>
</evidence>
<accession>A0AAV5W438</accession>
<evidence type="ECO:0000313" key="2">
    <source>
        <dbReference type="Proteomes" id="UP001432322"/>
    </source>
</evidence>
<dbReference type="EMBL" id="BTSY01000004">
    <property type="protein sequence ID" value="GMT25514.1"/>
    <property type="molecule type" value="Genomic_DNA"/>
</dbReference>
<dbReference type="AlphaFoldDB" id="A0AAV5W438"/>
<comment type="caution">
    <text evidence="1">The sequence shown here is derived from an EMBL/GenBank/DDBJ whole genome shotgun (WGS) entry which is preliminary data.</text>
</comment>
<organism evidence="1 2">
    <name type="scientific">Pristionchus fissidentatus</name>
    <dbReference type="NCBI Taxonomy" id="1538716"/>
    <lineage>
        <taxon>Eukaryota</taxon>
        <taxon>Metazoa</taxon>
        <taxon>Ecdysozoa</taxon>
        <taxon>Nematoda</taxon>
        <taxon>Chromadorea</taxon>
        <taxon>Rhabditida</taxon>
        <taxon>Rhabditina</taxon>
        <taxon>Diplogasteromorpha</taxon>
        <taxon>Diplogasteroidea</taxon>
        <taxon>Neodiplogasteridae</taxon>
        <taxon>Pristionchus</taxon>
    </lineage>
</organism>
<name>A0AAV5W438_9BILA</name>